<dbReference type="InterPro" id="IPR036236">
    <property type="entry name" value="Znf_C2H2_sf"/>
</dbReference>
<evidence type="ECO:0000259" key="11">
    <source>
        <dbReference type="Pfam" id="PF02892"/>
    </source>
</evidence>
<dbReference type="Pfam" id="PF05699">
    <property type="entry name" value="Dimer_Tnp_hAT"/>
    <property type="match status" value="1"/>
</dbReference>
<dbReference type="InterPro" id="IPR052035">
    <property type="entry name" value="ZnF_BED_domain_contain"/>
</dbReference>
<feature type="compositionally biased region" description="Basic and acidic residues" evidence="10">
    <location>
        <begin position="22"/>
        <end position="36"/>
    </location>
</feature>
<evidence type="ECO:0000256" key="8">
    <source>
        <dbReference type="ARBA" id="ARBA00023163"/>
    </source>
</evidence>
<dbReference type="EMBL" id="CAMAPF010000918">
    <property type="protein sequence ID" value="CAH9120983.1"/>
    <property type="molecule type" value="Genomic_DNA"/>
</dbReference>
<dbReference type="GO" id="GO:0009791">
    <property type="term" value="P:post-embryonic development"/>
    <property type="evidence" value="ECO:0007669"/>
    <property type="project" value="UniProtKB-ARBA"/>
</dbReference>
<dbReference type="Proteomes" id="UP001152523">
    <property type="component" value="Unassembled WGS sequence"/>
</dbReference>
<dbReference type="PANTHER" id="PTHR46481:SF10">
    <property type="entry name" value="ZINC FINGER BED DOMAIN-CONTAINING PROTEIN 39"/>
    <property type="match status" value="1"/>
</dbReference>
<sequence>MSPDQSGSSAPIRDSSPSQMRSMEDHNIEREAHNSEGGDQSNTNQFTLKGKKLKSDVWDDMDRDVLDDGVIRATCHHCKKTLTANSKSGTSHLKRHLSQCASRKYNNLKSYCIVGGGGDSQLECGTKIGNTMSLNRPLPTTSAIREAMSVFFVSCALPFSLVEAPGFKHFMSVIAPQFQQVSRMTIKRDAVSNYKTHKAIVAQELDSAPGRICFTTDNWRSEHTSDEFMCVTAHWIDKSWKLQKRIIKFAALPPSLDGSSLADEILLCFGEWKIGDKVFSFTVDNASYNDTMMTSLKRHLLRKNTLLMNGKFVHIRCSCHIINLVVQAGLKLIDDCILKIRKMVTHLKHSMPKNKKFYEIASTTFSLNTTKKLRLDTPIRWNSTFTMLDRFLYFRDAIDSFVSKNVDLKCYRLTEEEWTKVGQLKKFLQVFFDVTNDFSASKTPTSNIYFCGVWKIHKLLKKTAAAPPSILSNMVSEMQLKFQKYWEDYNLILSCAAVFDPRLKLDGVGFLYKKLLGEESGDVFVHKIKTTLVELLDEYKGAFGEVGESGQNTSSSHFNSSMLQSEFDSGSDEEDLYQFMSKKRKAEIKSELDLYLDEKPLNMKDDVNVLQFWKRNSSRFVILSSLARDILSLPVSTVPSESAFSLGKKIITPSRSSLSPTTVEALACYEDWLRAAGFEPEFLSGQKKNIYA</sequence>
<evidence type="ECO:0000256" key="7">
    <source>
        <dbReference type="ARBA" id="ARBA00023125"/>
    </source>
</evidence>
<dbReference type="Pfam" id="PF14372">
    <property type="entry name" value="hAT-like_RNase-H"/>
    <property type="match status" value="1"/>
</dbReference>
<evidence type="ECO:0000256" key="1">
    <source>
        <dbReference type="ARBA" id="ARBA00004123"/>
    </source>
</evidence>
<comment type="subunit">
    <text evidence="2">Homodimer.</text>
</comment>
<dbReference type="InterPro" id="IPR008906">
    <property type="entry name" value="HATC_C_dom"/>
</dbReference>
<dbReference type="InterPro" id="IPR025525">
    <property type="entry name" value="hAT-like_transposase_RNase-H"/>
</dbReference>
<accession>A0AAV0EB37</accession>
<keyword evidence="9" id="KW-0539">Nucleus</keyword>
<feature type="domain" description="HAT C-terminal dimerisation" evidence="12">
    <location>
        <begin position="591"/>
        <end position="673"/>
    </location>
</feature>
<dbReference type="InterPro" id="IPR012337">
    <property type="entry name" value="RNaseH-like_sf"/>
</dbReference>
<dbReference type="GO" id="GO:0008270">
    <property type="term" value="F:zinc ion binding"/>
    <property type="evidence" value="ECO:0007669"/>
    <property type="project" value="UniProtKB-KW"/>
</dbReference>
<dbReference type="SUPFAM" id="SSF53098">
    <property type="entry name" value="Ribonuclease H-like"/>
    <property type="match status" value="1"/>
</dbReference>
<keyword evidence="8" id="KW-0804">Transcription</keyword>
<feature type="region of interest" description="Disordered" evidence="10">
    <location>
        <begin position="1"/>
        <end position="45"/>
    </location>
</feature>
<keyword evidence="6" id="KW-0805">Transcription regulation</keyword>
<evidence type="ECO:0000259" key="13">
    <source>
        <dbReference type="Pfam" id="PF14372"/>
    </source>
</evidence>
<protein>
    <recommendedName>
        <fullName evidence="16">BED-type domain-containing protein</fullName>
    </recommendedName>
</protein>
<proteinExistence type="predicted"/>
<keyword evidence="5" id="KW-0862">Zinc</keyword>
<dbReference type="GO" id="GO:0046983">
    <property type="term" value="F:protein dimerization activity"/>
    <property type="evidence" value="ECO:0007669"/>
    <property type="project" value="InterPro"/>
</dbReference>
<evidence type="ECO:0000256" key="10">
    <source>
        <dbReference type="SAM" id="MobiDB-lite"/>
    </source>
</evidence>
<dbReference type="Pfam" id="PF02892">
    <property type="entry name" value="zf-BED"/>
    <property type="match status" value="1"/>
</dbReference>
<organism evidence="14 15">
    <name type="scientific">Cuscuta epithymum</name>
    <dbReference type="NCBI Taxonomy" id="186058"/>
    <lineage>
        <taxon>Eukaryota</taxon>
        <taxon>Viridiplantae</taxon>
        <taxon>Streptophyta</taxon>
        <taxon>Embryophyta</taxon>
        <taxon>Tracheophyta</taxon>
        <taxon>Spermatophyta</taxon>
        <taxon>Magnoliopsida</taxon>
        <taxon>eudicotyledons</taxon>
        <taxon>Gunneridae</taxon>
        <taxon>Pentapetalae</taxon>
        <taxon>asterids</taxon>
        <taxon>lamiids</taxon>
        <taxon>Solanales</taxon>
        <taxon>Convolvulaceae</taxon>
        <taxon>Cuscuteae</taxon>
        <taxon>Cuscuta</taxon>
        <taxon>Cuscuta subgen. Cuscuta</taxon>
    </lineage>
</organism>
<evidence type="ECO:0000256" key="9">
    <source>
        <dbReference type="ARBA" id="ARBA00023242"/>
    </source>
</evidence>
<dbReference type="InterPro" id="IPR003656">
    <property type="entry name" value="Znf_BED"/>
</dbReference>
<evidence type="ECO:0000313" key="15">
    <source>
        <dbReference type="Proteomes" id="UP001152523"/>
    </source>
</evidence>
<feature type="domain" description="hAT-like transposase RNase-H fold" evidence="13">
    <location>
        <begin position="439"/>
        <end position="539"/>
    </location>
</feature>
<keyword evidence="3" id="KW-0479">Metal-binding</keyword>
<evidence type="ECO:0000256" key="5">
    <source>
        <dbReference type="ARBA" id="ARBA00022833"/>
    </source>
</evidence>
<evidence type="ECO:0008006" key="16">
    <source>
        <dbReference type="Google" id="ProtNLM"/>
    </source>
</evidence>
<evidence type="ECO:0000256" key="2">
    <source>
        <dbReference type="ARBA" id="ARBA00011738"/>
    </source>
</evidence>
<dbReference type="PANTHER" id="PTHR46481">
    <property type="entry name" value="ZINC FINGER BED DOMAIN-CONTAINING PROTEIN 4"/>
    <property type="match status" value="1"/>
</dbReference>
<feature type="domain" description="BED-type" evidence="11">
    <location>
        <begin position="73"/>
        <end position="98"/>
    </location>
</feature>
<keyword evidence="7" id="KW-0238">DNA-binding</keyword>
<name>A0AAV0EB37_9ASTE</name>
<comment type="subcellular location">
    <subcellularLocation>
        <location evidence="1">Nucleus</location>
    </subcellularLocation>
</comment>
<evidence type="ECO:0000256" key="3">
    <source>
        <dbReference type="ARBA" id="ARBA00022723"/>
    </source>
</evidence>
<evidence type="ECO:0000259" key="12">
    <source>
        <dbReference type="Pfam" id="PF05699"/>
    </source>
</evidence>
<feature type="compositionally biased region" description="Polar residues" evidence="10">
    <location>
        <begin position="1"/>
        <end position="21"/>
    </location>
</feature>
<reference evidence="14" key="1">
    <citation type="submission" date="2022-07" db="EMBL/GenBank/DDBJ databases">
        <authorList>
            <person name="Macas J."/>
            <person name="Novak P."/>
            <person name="Neumann P."/>
        </authorList>
    </citation>
    <scope>NUCLEOTIDE SEQUENCE</scope>
</reference>
<dbReference type="SMART" id="SM00614">
    <property type="entry name" value="ZnF_BED"/>
    <property type="match status" value="1"/>
</dbReference>
<dbReference type="GO" id="GO:0005634">
    <property type="term" value="C:nucleus"/>
    <property type="evidence" value="ECO:0007669"/>
    <property type="project" value="UniProtKB-SubCell"/>
</dbReference>
<evidence type="ECO:0000256" key="6">
    <source>
        <dbReference type="ARBA" id="ARBA00023015"/>
    </source>
</evidence>
<dbReference type="GO" id="GO:0003677">
    <property type="term" value="F:DNA binding"/>
    <property type="evidence" value="ECO:0007669"/>
    <property type="project" value="UniProtKB-KW"/>
</dbReference>
<comment type="caution">
    <text evidence="14">The sequence shown here is derived from an EMBL/GenBank/DDBJ whole genome shotgun (WGS) entry which is preliminary data.</text>
</comment>
<dbReference type="SUPFAM" id="SSF57667">
    <property type="entry name" value="beta-beta-alpha zinc fingers"/>
    <property type="match status" value="1"/>
</dbReference>
<evidence type="ECO:0000313" key="14">
    <source>
        <dbReference type="EMBL" id="CAH9120983.1"/>
    </source>
</evidence>
<keyword evidence="15" id="KW-1185">Reference proteome</keyword>
<dbReference type="AlphaFoldDB" id="A0AAV0EB37"/>
<evidence type="ECO:0000256" key="4">
    <source>
        <dbReference type="ARBA" id="ARBA00022771"/>
    </source>
</evidence>
<gene>
    <name evidence="14" type="ORF">CEPIT_LOCUS23355</name>
</gene>
<keyword evidence="4" id="KW-0863">Zinc-finger</keyword>